<dbReference type="EMBL" id="BARS01010494">
    <property type="protein sequence ID" value="GAF94194.1"/>
    <property type="molecule type" value="Genomic_DNA"/>
</dbReference>
<sequence>MGVGFRSLRMPNKPATKPIIKVVVSIKSGPAASPAQLANYRAFWRRLLAATAREVKHDR</sequence>
<accession>X0TLR7</accession>
<dbReference type="AlphaFoldDB" id="X0TLR7"/>
<evidence type="ECO:0000313" key="1">
    <source>
        <dbReference type="EMBL" id="GAF94194.1"/>
    </source>
</evidence>
<protein>
    <submittedName>
        <fullName evidence="1">Uncharacterized protein</fullName>
    </submittedName>
</protein>
<name>X0TLR7_9ZZZZ</name>
<proteinExistence type="predicted"/>
<reference evidence="1" key="1">
    <citation type="journal article" date="2014" name="Front. Microbiol.">
        <title>High frequency of phylogenetically diverse reductive dehalogenase-homologous genes in deep subseafloor sedimentary metagenomes.</title>
        <authorList>
            <person name="Kawai M."/>
            <person name="Futagami T."/>
            <person name="Toyoda A."/>
            <person name="Takaki Y."/>
            <person name="Nishi S."/>
            <person name="Hori S."/>
            <person name="Arai W."/>
            <person name="Tsubouchi T."/>
            <person name="Morono Y."/>
            <person name="Uchiyama I."/>
            <person name="Ito T."/>
            <person name="Fujiyama A."/>
            <person name="Inagaki F."/>
            <person name="Takami H."/>
        </authorList>
    </citation>
    <scope>NUCLEOTIDE SEQUENCE</scope>
    <source>
        <strain evidence="1">Expedition CK06-06</strain>
    </source>
</reference>
<gene>
    <name evidence="1" type="ORF">S01H1_19430</name>
</gene>
<organism evidence="1">
    <name type="scientific">marine sediment metagenome</name>
    <dbReference type="NCBI Taxonomy" id="412755"/>
    <lineage>
        <taxon>unclassified sequences</taxon>
        <taxon>metagenomes</taxon>
        <taxon>ecological metagenomes</taxon>
    </lineage>
</organism>
<comment type="caution">
    <text evidence="1">The sequence shown here is derived from an EMBL/GenBank/DDBJ whole genome shotgun (WGS) entry which is preliminary data.</text>
</comment>